<comment type="caution">
    <text evidence="6">The sequence shown here is derived from an EMBL/GenBank/DDBJ whole genome shotgun (WGS) entry which is preliminary data.</text>
</comment>
<dbReference type="PROSITE" id="PS50887">
    <property type="entry name" value="GGDEF"/>
    <property type="match status" value="1"/>
</dbReference>
<dbReference type="PROSITE" id="PS50110">
    <property type="entry name" value="RESPONSE_REGULATORY"/>
    <property type="match status" value="2"/>
</dbReference>
<dbReference type="AlphaFoldDB" id="A0A1E3WCH3"/>
<dbReference type="GO" id="GO:0005886">
    <property type="term" value="C:plasma membrane"/>
    <property type="evidence" value="ECO:0007669"/>
    <property type="project" value="TreeGrafter"/>
</dbReference>
<evidence type="ECO:0000313" key="7">
    <source>
        <dbReference type="Proteomes" id="UP000095042"/>
    </source>
</evidence>
<gene>
    <name evidence="6" type="primary">pleD</name>
    <name evidence="6" type="ORF">AUC71_09295</name>
</gene>
<evidence type="ECO:0000259" key="4">
    <source>
        <dbReference type="PROSITE" id="PS50110"/>
    </source>
</evidence>
<evidence type="ECO:0000313" key="6">
    <source>
        <dbReference type="EMBL" id="ODS03514.1"/>
    </source>
</evidence>
<dbReference type="CDD" id="cd01949">
    <property type="entry name" value="GGDEF"/>
    <property type="match status" value="1"/>
</dbReference>
<sequence>MRLGRGHDRARLVVDDVEANVKLLEARLSAEYFEVRTAPNGPDALQICTREGTDVVLLDVMMPGMDGFEVCRKLKSEPRTQHIPVIMVTALDQPSDLLRGLEAGADDFLTKPVDDLALVTRVKNLARLKLLTDEMLMRASTEEQMGVATAMTTGLELAGREGRILLVEDRERAADRLVKALETEQHVTCEPDPARALEAPDGNYDLLIVSLNLENADGLRLCSQVRSLDRTRHLPIMIVVEPGEEARLLRGLDMGVNDYIVRPVDANELLARVRTQIKRKRYTDYLRTRLEQTVEMAVLDPLTALHNRRYMSSHLKTLFEESAHRGRPLSVLVLDIDHFKAINDTHGHDAGDAVLRESACASSAIIRGIDLACRLGGEEFVVVMPDTDIDKAYLVGERLRRCIAAAPFFAGERHGSVEVTASVGVASLEFADDTPDLILRRADQALYCAKRDGRNRVVADAA</sequence>
<dbReference type="Proteomes" id="UP000095042">
    <property type="component" value="Unassembled WGS sequence"/>
</dbReference>
<organism evidence="6 7">
    <name type="scientific">Methyloceanibacter marginalis</name>
    <dbReference type="NCBI Taxonomy" id="1774971"/>
    <lineage>
        <taxon>Bacteria</taxon>
        <taxon>Pseudomonadati</taxon>
        <taxon>Pseudomonadota</taxon>
        <taxon>Alphaproteobacteria</taxon>
        <taxon>Hyphomicrobiales</taxon>
        <taxon>Hyphomicrobiaceae</taxon>
        <taxon>Methyloceanibacter</taxon>
    </lineage>
</organism>
<dbReference type="GO" id="GO:1902201">
    <property type="term" value="P:negative regulation of bacterial-type flagellum-dependent cell motility"/>
    <property type="evidence" value="ECO:0007669"/>
    <property type="project" value="TreeGrafter"/>
</dbReference>
<evidence type="ECO:0000259" key="5">
    <source>
        <dbReference type="PROSITE" id="PS50887"/>
    </source>
</evidence>
<dbReference type="NCBIfam" id="NF007135">
    <property type="entry name" value="PRK09581.1"/>
    <property type="match status" value="1"/>
</dbReference>
<dbReference type="PANTHER" id="PTHR45138">
    <property type="entry name" value="REGULATORY COMPONENTS OF SENSORY TRANSDUCTION SYSTEM"/>
    <property type="match status" value="1"/>
</dbReference>
<dbReference type="SUPFAM" id="SSF55073">
    <property type="entry name" value="Nucleotide cyclase"/>
    <property type="match status" value="1"/>
</dbReference>
<keyword evidence="7" id="KW-1185">Reference proteome</keyword>
<evidence type="ECO:0000256" key="1">
    <source>
        <dbReference type="ARBA" id="ARBA00012528"/>
    </source>
</evidence>
<dbReference type="SMART" id="SM00448">
    <property type="entry name" value="REC"/>
    <property type="match status" value="2"/>
</dbReference>
<dbReference type="InterPro" id="IPR029787">
    <property type="entry name" value="Nucleotide_cyclase"/>
</dbReference>
<comment type="catalytic activity">
    <reaction evidence="2">
        <text>2 GTP = 3',3'-c-di-GMP + 2 diphosphate</text>
        <dbReference type="Rhea" id="RHEA:24898"/>
        <dbReference type="ChEBI" id="CHEBI:33019"/>
        <dbReference type="ChEBI" id="CHEBI:37565"/>
        <dbReference type="ChEBI" id="CHEBI:58805"/>
        <dbReference type="EC" id="2.7.7.65"/>
    </reaction>
</comment>
<dbReference type="Pfam" id="PF00990">
    <property type="entry name" value="GGDEF"/>
    <property type="match status" value="1"/>
</dbReference>
<dbReference type="InterPro" id="IPR011006">
    <property type="entry name" value="CheY-like_superfamily"/>
</dbReference>
<name>A0A1E3WCH3_9HYPH</name>
<reference evidence="6 7" key="1">
    <citation type="journal article" date="2016" name="Environ. Microbiol.">
        <title>New Methyloceanibacter diversity from North Sea sediments includes methanotroph containing solely the soluble methane monooxygenase.</title>
        <authorList>
            <person name="Vekeman B."/>
            <person name="Kerckhof F.M."/>
            <person name="Cremers G."/>
            <person name="de Vos P."/>
            <person name="Vandamme P."/>
            <person name="Boon N."/>
            <person name="Op den Camp H.J."/>
            <person name="Heylen K."/>
        </authorList>
    </citation>
    <scope>NUCLEOTIDE SEQUENCE [LARGE SCALE GENOMIC DNA]</scope>
    <source>
        <strain evidence="6 7">R-67177</strain>
    </source>
</reference>
<dbReference type="Pfam" id="PF00072">
    <property type="entry name" value="Response_reg"/>
    <property type="match status" value="2"/>
</dbReference>
<dbReference type="CDD" id="cd17538">
    <property type="entry name" value="REC_D1_PleD-like"/>
    <property type="match status" value="1"/>
</dbReference>
<dbReference type="NCBIfam" id="TIGR00254">
    <property type="entry name" value="GGDEF"/>
    <property type="match status" value="1"/>
</dbReference>
<feature type="domain" description="Response regulatory" evidence="4">
    <location>
        <begin position="10"/>
        <end position="126"/>
    </location>
</feature>
<keyword evidence="3" id="KW-0597">Phosphoprotein</keyword>
<dbReference type="Gene3D" id="3.30.70.270">
    <property type="match status" value="1"/>
</dbReference>
<dbReference type="InterPro" id="IPR050469">
    <property type="entry name" value="Diguanylate_Cyclase"/>
</dbReference>
<dbReference type="GO" id="GO:0043709">
    <property type="term" value="P:cell adhesion involved in single-species biofilm formation"/>
    <property type="evidence" value="ECO:0007669"/>
    <property type="project" value="TreeGrafter"/>
</dbReference>
<feature type="domain" description="GGDEF" evidence="5">
    <location>
        <begin position="327"/>
        <end position="462"/>
    </location>
</feature>
<dbReference type="FunFam" id="3.30.70.270:FF:000001">
    <property type="entry name" value="Diguanylate cyclase domain protein"/>
    <property type="match status" value="1"/>
</dbReference>
<evidence type="ECO:0000256" key="2">
    <source>
        <dbReference type="ARBA" id="ARBA00034247"/>
    </source>
</evidence>
<feature type="domain" description="Response regulatory" evidence="4">
    <location>
        <begin position="163"/>
        <end position="277"/>
    </location>
</feature>
<dbReference type="SUPFAM" id="SSF52172">
    <property type="entry name" value="CheY-like"/>
    <property type="match status" value="2"/>
</dbReference>
<dbReference type="InterPro" id="IPR000160">
    <property type="entry name" value="GGDEF_dom"/>
</dbReference>
<dbReference type="SMART" id="SM00267">
    <property type="entry name" value="GGDEF"/>
    <property type="match status" value="1"/>
</dbReference>
<dbReference type="FunFam" id="3.40.50.2300:FF:000574">
    <property type="entry name" value="Response regulator PleD"/>
    <property type="match status" value="1"/>
</dbReference>
<dbReference type="EMBL" id="LPWD01000098">
    <property type="protein sequence ID" value="ODS03514.1"/>
    <property type="molecule type" value="Genomic_DNA"/>
</dbReference>
<dbReference type="RefSeq" id="WP_069623301.1">
    <property type="nucleotide sequence ID" value="NZ_LPWD01000098.1"/>
</dbReference>
<dbReference type="InterPro" id="IPR001789">
    <property type="entry name" value="Sig_transdc_resp-reg_receiver"/>
</dbReference>
<dbReference type="Gene3D" id="3.40.50.2300">
    <property type="match status" value="1"/>
</dbReference>
<dbReference type="PANTHER" id="PTHR45138:SF9">
    <property type="entry name" value="DIGUANYLATE CYCLASE DGCM-RELATED"/>
    <property type="match status" value="1"/>
</dbReference>
<evidence type="ECO:0000256" key="3">
    <source>
        <dbReference type="PROSITE-ProRule" id="PRU00169"/>
    </source>
</evidence>
<dbReference type="GO" id="GO:0000160">
    <property type="term" value="P:phosphorelay signal transduction system"/>
    <property type="evidence" value="ECO:0007669"/>
    <property type="project" value="InterPro"/>
</dbReference>
<protein>
    <recommendedName>
        <fullName evidence="1">diguanylate cyclase</fullName>
        <ecNumber evidence="1">2.7.7.65</ecNumber>
    </recommendedName>
</protein>
<dbReference type="InterPro" id="IPR043128">
    <property type="entry name" value="Rev_trsase/Diguanyl_cyclase"/>
</dbReference>
<dbReference type="EC" id="2.7.7.65" evidence="1"/>
<comment type="caution">
    <text evidence="3">Lacks conserved residue(s) required for the propagation of feature annotation.</text>
</comment>
<dbReference type="GO" id="GO:0052621">
    <property type="term" value="F:diguanylate cyclase activity"/>
    <property type="evidence" value="ECO:0007669"/>
    <property type="project" value="UniProtKB-EC"/>
</dbReference>
<feature type="modified residue" description="4-aspartylphosphate" evidence="3">
    <location>
        <position position="59"/>
    </location>
</feature>
<accession>A0A1E3WCH3</accession>
<proteinExistence type="predicted"/>
<dbReference type="OrthoDB" id="9812260at2"/>